<keyword evidence="1" id="KW-0472">Membrane</keyword>
<protein>
    <submittedName>
        <fullName evidence="2">DUF1298 domain-containing protein</fullName>
    </submittedName>
</protein>
<keyword evidence="1" id="KW-1133">Transmembrane helix</keyword>
<accession>A0ABX6IK99</accession>
<organism evidence="2 3">
    <name type="scientific">Gordonia pseudamarae</name>
    <dbReference type="NCBI Taxonomy" id="2831662"/>
    <lineage>
        <taxon>Bacteria</taxon>
        <taxon>Bacillati</taxon>
        <taxon>Actinomycetota</taxon>
        <taxon>Actinomycetes</taxon>
        <taxon>Mycobacteriales</taxon>
        <taxon>Gordoniaceae</taxon>
        <taxon>Gordonia</taxon>
    </lineage>
</organism>
<keyword evidence="1" id="KW-0812">Transmembrane</keyword>
<name>A0ABX6IK99_9ACTN</name>
<feature type="transmembrane region" description="Helical" evidence="1">
    <location>
        <begin position="186"/>
        <end position="208"/>
    </location>
</feature>
<evidence type="ECO:0000313" key="3">
    <source>
        <dbReference type="Proteomes" id="UP001059836"/>
    </source>
</evidence>
<keyword evidence="3" id="KW-1185">Reference proteome</keyword>
<sequence length="457" mass="48659">MRRLSAPDAAMYWRSAMLPSDQFVVYCFDAPHEQVDLVSVMAGLRERSCGINDLRLRILPVPGDLDRPYWVRADVDHAAFAVHRPATWGECLTMIAELIDDQLDPAESAWRVHLFGPIADAPCGDGGGDGPAVVAVVQVSHALADGRGTAAICRALFGTGGREVTDPAGDVAGWTGAVRWIRTMRWMLAAAGVVRLPVSVGSMIWFGMRSFIEYRRAATEQIATPTRAPQPAGVLNRHPGSRRSLRVIVLPRPSLSADHSVTVVALTAISFALDELLGPAPRRAIELTVGTPPRAGQRNNFRNAAIELHPESTGAGERMARIAEEVAVARRFVADPDPVAVAARRAESATPAFLAHWGVRQLEADTPPSTVTGVTVVSSVNRGPADLMLAGGAVRFTAGFPALSPAQGLTHGVHGIGLTVAISVTTSPEIVDVDSYIAMLRRGLDRVTGDGEGRAAR</sequence>
<dbReference type="EMBL" id="CP045809">
    <property type="protein sequence ID" value="QHN36061.1"/>
    <property type="molecule type" value="Genomic_DNA"/>
</dbReference>
<evidence type="ECO:0000313" key="2">
    <source>
        <dbReference type="EMBL" id="QHN36061.1"/>
    </source>
</evidence>
<evidence type="ECO:0000256" key="1">
    <source>
        <dbReference type="SAM" id="Phobius"/>
    </source>
</evidence>
<dbReference type="Proteomes" id="UP001059836">
    <property type="component" value="Chromosome"/>
</dbReference>
<gene>
    <name evidence="2" type="ORF">GII31_15480</name>
</gene>
<reference evidence="2" key="1">
    <citation type="journal article" date="2021" name="Nat. Microbiol.">
        <title>Cocultivation of an ultrasmall environmental parasitic bacterium with lytic ability against bacteria associated with wastewater foams.</title>
        <authorList>
            <person name="Batinovic S."/>
            <person name="Rose J.J.A."/>
            <person name="Ratcliffe J."/>
            <person name="Seviour R.J."/>
            <person name="Petrovski S."/>
        </authorList>
    </citation>
    <scope>NUCLEOTIDE SEQUENCE</scope>
    <source>
        <strain evidence="2">CON9</strain>
    </source>
</reference>
<proteinExistence type="predicted"/>
<dbReference type="RefSeq" id="WP_213244313.1">
    <property type="nucleotide sequence ID" value="NZ_CP045806.1"/>
</dbReference>